<evidence type="ECO:0000313" key="2">
    <source>
        <dbReference type="Proteomes" id="UP000323506"/>
    </source>
</evidence>
<sequence>MNQRKPKTLRPAMEIQRTFSIFKAFYSKLCCLCTQPLRPSSISRWTETGISSTQEPERLLLLPSIARITFHHQFSEALINGALASATNASTTSLKSIK</sequence>
<dbReference type="AlphaFoldDB" id="A0A5D2E5P4"/>
<name>A0A5D2E5P4_GOSDA</name>
<dbReference type="Proteomes" id="UP000323506">
    <property type="component" value="Chromosome A12"/>
</dbReference>
<organism evidence="1 2">
    <name type="scientific">Gossypium darwinii</name>
    <name type="common">Darwin's cotton</name>
    <name type="synonym">Gossypium barbadense var. darwinii</name>
    <dbReference type="NCBI Taxonomy" id="34276"/>
    <lineage>
        <taxon>Eukaryota</taxon>
        <taxon>Viridiplantae</taxon>
        <taxon>Streptophyta</taxon>
        <taxon>Embryophyta</taxon>
        <taxon>Tracheophyta</taxon>
        <taxon>Spermatophyta</taxon>
        <taxon>Magnoliopsida</taxon>
        <taxon>eudicotyledons</taxon>
        <taxon>Gunneridae</taxon>
        <taxon>Pentapetalae</taxon>
        <taxon>rosids</taxon>
        <taxon>malvids</taxon>
        <taxon>Malvales</taxon>
        <taxon>Malvaceae</taxon>
        <taxon>Malvoideae</taxon>
        <taxon>Gossypium</taxon>
    </lineage>
</organism>
<protein>
    <submittedName>
        <fullName evidence="1">Uncharacterized protein</fullName>
    </submittedName>
</protein>
<reference evidence="1 2" key="1">
    <citation type="submission" date="2019-06" db="EMBL/GenBank/DDBJ databases">
        <title>WGS assembly of Gossypium darwinii.</title>
        <authorList>
            <person name="Chen Z.J."/>
            <person name="Sreedasyam A."/>
            <person name="Ando A."/>
            <person name="Song Q."/>
            <person name="De L."/>
            <person name="Hulse-Kemp A."/>
            <person name="Ding M."/>
            <person name="Ye W."/>
            <person name="Kirkbride R."/>
            <person name="Jenkins J."/>
            <person name="Plott C."/>
            <person name="Lovell J."/>
            <person name="Lin Y.-M."/>
            <person name="Vaughn R."/>
            <person name="Liu B."/>
            <person name="Li W."/>
            <person name="Simpson S."/>
            <person name="Scheffler B."/>
            <person name="Saski C."/>
            <person name="Grover C."/>
            <person name="Hu G."/>
            <person name="Conover J."/>
            <person name="Carlson J."/>
            <person name="Shu S."/>
            <person name="Boston L."/>
            <person name="Williams M."/>
            <person name="Peterson D."/>
            <person name="Mcgee K."/>
            <person name="Jones D."/>
            <person name="Wendel J."/>
            <person name="Stelly D."/>
            <person name="Grimwood J."/>
            <person name="Schmutz J."/>
        </authorList>
    </citation>
    <scope>NUCLEOTIDE SEQUENCE [LARGE SCALE GENOMIC DNA]</scope>
    <source>
        <strain evidence="1">1808015.09</strain>
    </source>
</reference>
<accession>A0A5D2E5P4</accession>
<proteinExistence type="predicted"/>
<keyword evidence="2" id="KW-1185">Reference proteome</keyword>
<evidence type="ECO:0000313" key="1">
    <source>
        <dbReference type="EMBL" id="TYG88577.1"/>
    </source>
</evidence>
<gene>
    <name evidence="1" type="ORF">ES288_A12G032600v1</name>
</gene>
<dbReference type="EMBL" id="CM017699">
    <property type="protein sequence ID" value="TYG88577.1"/>
    <property type="molecule type" value="Genomic_DNA"/>
</dbReference>